<protein>
    <submittedName>
        <fullName evidence="2">Uncharacterized protein</fullName>
    </submittedName>
</protein>
<feature type="compositionally biased region" description="Polar residues" evidence="1">
    <location>
        <begin position="252"/>
        <end position="271"/>
    </location>
</feature>
<sequence>MAISTILSFKLKIEDALSMVPDMVAEEKLWAVQFWNIVSEKLQEIVNNSADDITAYAFQLEKDKLPEYLDGSLTTLGASAAIIPGFNGCGGMNNQFITNSGGAYISPSIMKKYVACSETRTHTIPAPVLGIQRPRTKVFVDGRVGSTPLVPTTSTHTTAMVLSSPAKRSPLPLSGDSHLPISLGLRVKVVSEEENIGENGQPDELRRVSLSDGYVVGMKENLDKQNLIPVENVAIQGLNCPEESMDQLWLDSSTNDSGSSLVTCSEVSSDGSLEKREKGKNDGDDTCSNVVHAE</sequence>
<keyword evidence="3" id="KW-1185">Reference proteome</keyword>
<dbReference type="Proteomes" id="UP000792457">
    <property type="component" value="Unassembled WGS sequence"/>
</dbReference>
<accession>A0A8K0KL76</accession>
<comment type="caution">
    <text evidence="2">The sequence shown here is derived from an EMBL/GenBank/DDBJ whole genome shotgun (WGS) entry which is preliminary data.</text>
</comment>
<reference evidence="2" key="1">
    <citation type="submission" date="2013-04" db="EMBL/GenBank/DDBJ databases">
        <authorList>
            <person name="Qu J."/>
            <person name="Murali S.C."/>
            <person name="Bandaranaike D."/>
            <person name="Bellair M."/>
            <person name="Blankenburg K."/>
            <person name="Chao H."/>
            <person name="Dinh H."/>
            <person name="Doddapaneni H."/>
            <person name="Downs B."/>
            <person name="Dugan-Rocha S."/>
            <person name="Elkadiri S."/>
            <person name="Gnanaolivu R.D."/>
            <person name="Hernandez B."/>
            <person name="Javaid M."/>
            <person name="Jayaseelan J.C."/>
            <person name="Lee S."/>
            <person name="Li M."/>
            <person name="Ming W."/>
            <person name="Munidasa M."/>
            <person name="Muniz J."/>
            <person name="Nguyen L."/>
            <person name="Ongeri F."/>
            <person name="Osuji N."/>
            <person name="Pu L.-L."/>
            <person name="Puazo M."/>
            <person name="Qu C."/>
            <person name="Quiroz J."/>
            <person name="Raj R."/>
            <person name="Weissenberger G."/>
            <person name="Xin Y."/>
            <person name="Zou X."/>
            <person name="Han Y."/>
            <person name="Richards S."/>
            <person name="Worley K."/>
            <person name="Muzny D."/>
            <person name="Gibbs R."/>
        </authorList>
    </citation>
    <scope>NUCLEOTIDE SEQUENCE</scope>
    <source>
        <strain evidence="2">Sampled in the wild</strain>
    </source>
</reference>
<proteinExistence type="predicted"/>
<gene>
    <name evidence="2" type="ORF">J437_LFUL017225</name>
</gene>
<dbReference type="OrthoDB" id="8300642at2759"/>
<dbReference type="EMBL" id="KZ309087">
    <property type="protein sequence ID" value="KAG8236860.1"/>
    <property type="molecule type" value="Genomic_DNA"/>
</dbReference>
<reference evidence="2" key="2">
    <citation type="submission" date="2017-10" db="EMBL/GenBank/DDBJ databases">
        <title>Ladona fulva Genome sequencing and assembly.</title>
        <authorList>
            <person name="Murali S."/>
            <person name="Richards S."/>
            <person name="Bandaranaike D."/>
            <person name="Bellair M."/>
            <person name="Blankenburg K."/>
            <person name="Chao H."/>
            <person name="Dinh H."/>
            <person name="Doddapaneni H."/>
            <person name="Dugan-Rocha S."/>
            <person name="Elkadiri S."/>
            <person name="Gnanaolivu R."/>
            <person name="Hernandez B."/>
            <person name="Skinner E."/>
            <person name="Javaid M."/>
            <person name="Lee S."/>
            <person name="Li M."/>
            <person name="Ming W."/>
            <person name="Munidasa M."/>
            <person name="Muniz J."/>
            <person name="Nguyen L."/>
            <person name="Hughes D."/>
            <person name="Osuji N."/>
            <person name="Pu L.-L."/>
            <person name="Puazo M."/>
            <person name="Qu C."/>
            <person name="Quiroz J."/>
            <person name="Raj R."/>
            <person name="Weissenberger G."/>
            <person name="Xin Y."/>
            <person name="Zou X."/>
            <person name="Han Y."/>
            <person name="Worley K."/>
            <person name="Muzny D."/>
            <person name="Gibbs R."/>
        </authorList>
    </citation>
    <scope>NUCLEOTIDE SEQUENCE</scope>
    <source>
        <strain evidence="2">Sampled in the wild</strain>
    </source>
</reference>
<feature type="non-terminal residue" evidence="2">
    <location>
        <position position="294"/>
    </location>
</feature>
<evidence type="ECO:0000313" key="2">
    <source>
        <dbReference type="EMBL" id="KAG8236860.1"/>
    </source>
</evidence>
<dbReference type="AlphaFoldDB" id="A0A8K0KL76"/>
<evidence type="ECO:0000313" key="3">
    <source>
        <dbReference type="Proteomes" id="UP000792457"/>
    </source>
</evidence>
<name>A0A8K0KL76_LADFU</name>
<organism evidence="2 3">
    <name type="scientific">Ladona fulva</name>
    <name type="common">Scarce chaser dragonfly</name>
    <name type="synonym">Libellula fulva</name>
    <dbReference type="NCBI Taxonomy" id="123851"/>
    <lineage>
        <taxon>Eukaryota</taxon>
        <taxon>Metazoa</taxon>
        <taxon>Ecdysozoa</taxon>
        <taxon>Arthropoda</taxon>
        <taxon>Hexapoda</taxon>
        <taxon>Insecta</taxon>
        <taxon>Pterygota</taxon>
        <taxon>Palaeoptera</taxon>
        <taxon>Odonata</taxon>
        <taxon>Epiprocta</taxon>
        <taxon>Anisoptera</taxon>
        <taxon>Libelluloidea</taxon>
        <taxon>Libellulidae</taxon>
        <taxon>Ladona</taxon>
    </lineage>
</organism>
<feature type="compositionally biased region" description="Basic and acidic residues" evidence="1">
    <location>
        <begin position="272"/>
        <end position="283"/>
    </location>
</feature>
<evidence type="ECO:0000256" key="1">
    <source>
        <dbReference type="SAM" id="MobiDB-lite"/>
    </source>
</evidence>
<feature type="region of interest" description="Disordered" evidence="1">
    <location>
        <begin position="252"/>
        <end position="294"/>
    </location>
</feature>